<organism evidence="1 2">
    <name type="scientific">Ditylenchus dipsaci</name>
    <dbReference type="NCBI Taxonomy" id="166011"/>
    <lineage>
        <taxon>Eukaryota</taxon>
        <taxon>Metazoa</taxon>
        <taxon>Ecdysozoa</taxon>
        <taxon>Nematoda</taxon>
        <taxon>Chromadorea</taxon>
        <taxon>Rhabditida</taxon>
        <taxon>Tylenchina</taxon>
        <taxon>Tylenchomorpha</taxon>
        <taxon>Sphaerularioidea</taxon>
        <taxon>Anguinidae</taxon>
        <taxon>Anguininae</taxon>
        <taxon>Ditylenchus</taxon>
    </lineage>
</organism>
<accession>A0A915EHS4</accession>
<protein>
    <submittedName>
        <fullName evidence="2">Uncharacterized protein</fullName>
    </submittedName>
</protein>
<evidence type="ECO:0000313" key="2">
    <source>
        <dbReference type="WBParaSite" id="jg6475"/>
    </source>
</evidence>
<evidence type="ECO:0000313" key="1">
    <source>
        <dbReference type="Proteomes" id="UP000887574"/>
    </source>
</evidence>
<sequence length="155" mass="17623">MNPRWKLDSIEIWTFLSWLSQQFRPRPKSSNQAANAAALVRDLHIWSYSFSTIGRSCFSHTRGQQLYLQKANVSAHQLLSYDKTFSTASKRSLRAMLISSMMNQLTALHVVQKTLIFQLRHICWIDVDAQSKSTMNGPSLNNKVAAIPVVAVDRT</sequence>
<dbReference type="AlphaFoldDB" id="A0A915EHS4"/>
<name>A0A915EHS4_9BILA</name>
<dbReference type="Proteomes" id="UP000887574">
    <property type="component" value="Unplaced"/>
</dbReference>
<dbReference type="WBParaSite" id="jg6475">
    <property type="protein sequence ID" value="jg6475"/>
    <property type="gene ID" value="jg6475"/>
</dbReference>
<reference evidence="2" key="1">
    <citation type="submission" date="2022-11" db="UniProtKB">
        <authorList>
            <consortium name="WormBaseParasite"/>
        </authorList>
    </citation>
    <scope>IDENTIFICATION</scope>
</reference>
<keyword evidence="1" id="KW-1185">Reference proteome</keyword>
<proteinExistence type="predicted"/>